<keyword evidence="2" id="KW-0805">Transcription regulation</keyword>
<dbReference type="SMART" id="SM00421">
    <property type="entry name" value="HTH_LUXR"/>
    <property type="match status" value="1"/>
</dbReference>
<dbReference type="Pfam" id="PF00196">
    <property type="entry name" value="GerE"/>
    <property type="match status" value="1"/>
</dbReference>
<feature type="modified residue" description="4-aspartylphosphate" evidence="5">
    <location>
        <position position="57"/>
    </location>
</feature>
<dbReference type="PRINTS" id="PR00038">
    <property type="entry name" value="HTHLUXR"/>
</dbReference>
<dbReference type="PANTHER" id="PTHR43214">
    <property type="entry name" value="TWO-COMPONENT RESPONSE REGULATOR"/>
    <property type="match status" value="1"/>
</dbReference>
<evidence type="ECO:0000313" key="8">
    <source>
        <dbReference type="EMBL" id="MFC0629036.1"/>
    </source>
</evidence>
<evidence type="ECO:0000259" key="6">
    <source>
        <dbReference type="PROSITE" id="PS50043"/>
    </source>
</evidence>
<evidence type="ECO:0000256" key="4">
    <source>
        <dbReference type="ARBA" id="ARBA00023163"/>
    </source>
</evidence>
<keyword evidence="9" id="KW-1185">Reference proteome</keyword>
<organism evidence="8 9">
    <name type="scientific">Kribbella deserti</name>
    <dbReference type="NCBI Taxonomy" id="1926257"/>
    <lineage>
        <taxon>Bacteria</taxon>
        <taxon>Bacillati</taxon>
        <taxon>Actinomycetota</taxon>
        <taxon>Actinomycetes</taxon>
        <taxon>Propionibacteriales</taxon>
        <taxon>Kribbellaceae</taxon>
        <taxon>Kribbella</taxon>
    </lineage>
</organism>
<dbReference type="SUPFAM" id="SSF46894">
    <property type="entry name" value="C-terminal effector domain of the bipartite response regulators"/>
    <property type="match status" value="1"/>
</dbReference>
<dbReference type="InterPro" id="IPR016032">
    <property type="entry name" value="Sig_transdc_resp-reg_C-effctor"/>
</dbReference>
<comment type="caution">
    <text evidence="8">The sequence shown here is derived from an EMBL/GenBank/DDBJ whole genome shotgun (WGS) entry which is preliminary data.</text>
</comment>
<sequence>MGQAVKVVVVDGDTLIRYGLHRLVGAEPDIEIVGETGLGARAAPMVASSRPDVVVLDAELPDGDGLGIARELRERHADLGLVVLASGSRDDMLFRALDSGVSAFVSKSAPTTELLAAIRHSAVAATSFTATGLAPAMARRKQASAEPLLSPRETQVLRLLGQGLSVRAIATALSVSVSTAKTYVARLYEKLGASNRAQAIMAAMRLGLLAAEAQV</sequence>
<evidence type="ECO:0000256" key="5">
    <source>
        <dbReference type="PROSITE-ProRule" id="PRU00169"/>
    </source>
</evidence>
<dbReference type="SMART" id="SM00448">
    <property type="entry name" value="REC"/>
    <property type="match status" value="1"/>
</dbReference>
<proteinExistence type="predicted"/>
<feature type="domain" description="HTH luxR-type" evidence="6">
    <location>
        <begin position="142"/>
        <end position="207"/>
    </location>
</feature>
<dbReference type="InterPro" id="IPR039420">
    <property type="entry name" value="WalR-like"/>
</dbReference>
<dbReference type="InterPro" id="IPR001789">
    <property type="entry name" value="Sig_transdc_resp-reg_receiver"/>
</dbReference>
<dbReference type="InterPro" id="IPR058245">
    <property type="entry name" value="NreC/VraR/RcsB-like_REC"/>
</dbReference>
<dbReference type="PROSITE" id="PS50110">
    <property type="entry name" value="RESPONSE_REGULATORY"/>
    <property type="match status" value="1"/>
</dbReference>
<dbReference type="CDD" id="cd06170">
    <property type="entry name" value="LuxR_C_like"/>
    <property type="match status" value="1"/>
</dbReference>
<keyword evidence="4" id="KW-0804">Transcription</keyword>
<keyword evidence="3" id="KW-0238">DNA-binding</keyword>
<evidence type="ECO:0000256" key="2">
    <source>
        <dbReference type="ARBA" id="ARBA00023015"/>
    </source>
</evidence>
<dbReference type="PANTHER" id="PTHR43214:SF24">
    <property type="entry name" value="TRANSCRIPTIONAL REGULATORY PROTEIN NARL-RELATED"/>
    <property type="match status" value="1"/>
</dbReference>
<dbReference type="RefSeq" id="WP_380056416.1">
    <property type="nucleotide sequence ID" value="NZ_JBHLTC010000041.1"/>
</dbReference>
<gene>
    <name evidence="8" type="ORF">ACFFGN_33540</name>
</gene>
<dbReference type="InterPro" id="IPR011006">
    <property type="entry name" value="CheY-like_superfamily"/>
</dbReference>
<dbReference type="CDD" id="cd17535">
    <property type="entry name" value="REC_NarL-like"/>
    <property type="match status" value="1"/>
</dbReference>
<dbReference type="Proteomes" id="UP001589890">
    <property type="component" value="Unassembled WGS sequence"/>
</dbReference>
<evidence type="ECO:0000256" key="1">
    <source>
        <dbReference type="ARBA" id="ARBA00022553"/>
    </source>
</evidence>
<feature type="domain" description="Response regulatory" evidence="7">
    <location>
        <begin position="6"/>
        <end position="122"/>
    </location>
</feature>
<accession>A0ABV6QWL7</accession>
<dbReference type="InterPro" id="IPR000792">
    <property type="entry name" value="Tscrpt_reg_LuxR_C"/>
</dbReference>
<dbReference type="EMBL" id="JBHLTC010000041">
    <property type="protein sequence ID" value="MFC0629036.1"/>
    <property type="molecule type" value="Genomic_DNA"/>
</dbReference>
<name>A0ABV6QWL7_9ACTN</name>
<dbReference type="Pfam" id="PF00072">
    <property type="entry name" value="Response_reg"/>
    <property type="match status" value="1"/>
</dbReference>
<dbReference type="SUPFAM" id="SSF52172">
    <property type="entry name" value="CheY-like"/>
    <property type="match status" value="1"/>
</dbReference>
<protein>
    <submittedName>
        <fullName evidence="8">Response regulator</fullName>
    </submittedName>
</protein>
<keyword evidence="1 5" id="KW-0597">Phosphoprotein</keyword>
<evidence type="ECO:0000313" key="9">
    <source>
        <dbReference type="Proteomes" id="UP001589890"/>
    </source>
</evidence>
<dbReference type="PROSITE" id="PS50043">
    <property type="entry name" value="HTH_LUXR_2"/>
    <property type="match status" value="1"/>
</dbReference>
<dbReference type="Gene3D" id="3.40.50.2300">
    <property type="match status" value="1"/>
</dbReference>
<reference evidence="8 9" key="1">
    <citation type="submission" date="2024-09" db="EMBL/GenBank/DDBJ databases">
        <authorList>
            <person name="Sun Q."/>
            <person name="Mori K."/>
        </authorList>
    </citation>
    <scope>NUCLEOTIDE SEQUENCE [LARGE SCALE GENOMIC DNA]</scope>
    <source>
        <strain evidence="8 9">CGMCC 1.15906</strain>
    </source>
</reference>
<evidence type="ECO:0000256" key="3">
    <source>
        <dbReference type="ARBA" id="ARBA00023125"/>
    </source>
</evidence>
<evidence type="ECO:0000259" key="7">
    <source>
        <dbReference type="PROSITE" id="PS50110"/>
    </source>
</evidence>